<reference evidence="5" key="1">
    <citation type="journal article" date="2014" name="Science">
        <title>Ancient hybridizations among the ancestral genomes of bread wheat.</title>
        <authorList>
            <consortium name="International Wheat Genome Sequencing Consortium,"/>
            <person name="Marcussen T."/>
            <person name="Sandve S.R."/>
            <person name="Heier L."/>
            <person name="Spannagl M."/>
            <person name="Pfeifer M."/>
            <person name="Jakobsen K.S."/>
            <person name="Wulff B.B."/>
            <person name="Steuernagel B."/>
            <person name="Mayer K.F."/>
            <person name="Olsen O.A."/>
        </authorList>
    </citation>
    <scope>NUCLEOTIDE SEQUENCE [LARGE SCALE GENOMIC DNA]</scope>
    <source>
        <strain evidence="5">cv. AL8/78</strain>
    </source>
</reference>
<keyword evidence="1" id="KW-0547">Nucleotide-binding</keyword>
<dbReference type="SUPFAM" id="SSF56112">
    <property type="entry name" value="Protein kinase-like (PK-like)"/>
    <property type="match status" value="1"/>
</dbReference>
<name>A0A453P6U1_AEGTS</name>
<feature type="compositionally biased region" description="Basic residues" evidence="2">
    <location>
        <begin position="94"/>
        <end position="103"/>
    </location>
</feature>
<dbReference type="PROSITE" id="PS00107">
    <property type="entry name" value="PROTEIN_KINASE_ATP"/>
    <property type="match status" value="1"/>
</dbReference>
<keyword evidence="5" id="KW-1185">Reference proteome</keyword>
<feature type="binding site" evidence="1">
    <location>
        <position position="221"/>
    </location>
    <ligand>
        <name>ATP</name>
        <dbReference type="ChEBI" id="CHEBI:30616"/>
    </ligand>
</feature>
<dbReference type="InterPro" id="IPR050823">
    <property type="entry name" value="Plant_Ser_Thr_Prot_Kinase"/>
</dbReference>
<dbReference type="EnsemblPlants" id="AET6Gv20628800.8">
    <property type="protein sequence ID" value="AET6Gv20628800.8"/>
    <property type="gene ID" value="AET6Gv20628800"/>
</dbReference>
<dbReference type="GO" id="GO:0005524">
    <property type="term" value="F:ATP binding"/>
    <property type="evidence" value="ECO:0007669"/>
    <property type="project" value="UniProtKB-UniRule"/>
</dbReference>
<sequence>VGGRLVKFIVCSPWWRHAACHSLLASNHSASVLLTLPVAALCRAVPPFPSWFELPSEVDARAWRKQGRHEAEIVAELSFSGEMGCLGRFRSKIRAGKGKRPHGRPVPGPGASFTSEATCSTASSSAAATATSQSQSQDSGATVRPGGSKSSGSASSARSIPELYEERGASSLREFGLQELHAATSDFSRLLKIGEGGFGSVYKGVVRLPGGPAGGTVVAIKRLNTSGHQGHKQWLAEVHFLGVVEHPNLVKLVGYCAARNERGPQRLLVYEFMTNKTLDDHLFNRAYPVLPWGVRLEIVFGAAQGLMYLHEGLEVQVQFANFPQHSFCVRNENTALL</sequence>
<proteinExistence type="predicted"/>
<dbReference type="InterPro" id="IPR020635">
    <property type="entry name" value="Tyr_kinase_cat_dom"/>
</dbReference>
<dbReference type="InterPro" id="IPR001245">
    <property type="entry name" value="Ser-Thr/Tyr_kinase_cat_dom"/>
</dbReference>
<reference evidence="4" key="5">
    <citation type="journal article" date="2021" name="G3 (Bethesda)">
        <title>Aegilops tauschii genome assembly Aet v5.0 features greater sequence contiguity and improved annotation.</title>
        <authorList>
            <person name="Wang L."/>
            <person name="Zhu T."/>
            <person name="Rodriguez J.C."/>
            <person name="Deal K.R."/>
            <person name="Dubcovsky J."/>
            <person name="McGuire P.E."/>
            <person name="Lux T."/>
            <person name="Spannagl M."/>
            <person name="Mayer K.F.X."/>
            <person name="Baldrich P."/>
            <person name="Meyers B.C."/>
            <person name="Huo N."/>
            <person name="Gu Y.Q."/>
            <person name="Zhou H."/>
            <person name="Devos K.M."/>
            <person name="Bennetzen J.L."/>
            <person name="Unver T."/>
            <person name="Budak H."/>
            <person name="Gulick P.J."/>
            <person name="Galiba G."/>
            <person name="Kalapos B."/>
            <person name="Nelson D.R."/>
            <person name="Li P."/>
            <person name="You F.M."/>
            <person name="Luo M.C."/>
            <person name="Dvorak J."/>
        </authorList>
    </citation>
    <scope>NUCLEOTIDE SEQUENCE [LARGE SCALE GENOMIC DNA]</scope>
    <source>
        <strain evidence="4">cv. AL8/78</strain>
    </source>
</reference>
<evidence type="ECO:0000256" key="2">
    <source>
        <dbReference type="SAM" id="MobiDB-lite"/>
    </source>
</evidence>
<feature type="compositionally biased region" description="Low complexity" evidence="2">
    <location>
        <begin position="111"/>
        <end position="159"/>
    </location>
</feature>
<keyword evidence="1" id="KW-0067">ATP-binding</keyword>
<protein>
    <recommendedName>
        <fullName evidence="3">Protein kinase domain-containing protein</fullName>
    </recommendedName>
</protein>
<reference evidence="4" key="4">
    <citation type="submission" date="2019-03" db="UniProtKB">
        <authorList>
            <consortium name="EnsemblPlants"/>
        </authorList>
    </citation>
    <scope>IDENTIFICATION</scope>
</reference>
<reference evidence="5" key="2">
    <citation type="journal article" date="2017" name="Nat. Plants">
        <title>The Aegilops tauschii genome reveals multiple impacts of transposons.</title>
        <authorList>
            <person name="Zhao G."/>
            <person name="Zou C."/>
            <person name="Li K."/>
            <person name="Wang K."/>
            <person name="Li T."/>
            <person name="Gao L."/>
            <person name="Zhang X."/>
            <person name="Wang H."/>
            <person name="Yang Z."/>
            <person name="Liu X."/>
            <person name="Jiang W."/>
            <person name="Mao L."/>
            <person name="Kong X."/>
            <person name="Jiao Y."/>
            <person name="Jia J."/>
        </authorList>
    </citation>
    <scope>NUCLEOTIDE SEQUENCE [LARGE SCALE GENOMIC DNA]</scope>
    <source>
        <strain evidence="5">cv. AL8/78</strain>
    </source>
</reference>
<feature type="domain" description="Protein kinase" evidence="3">
    <location>
        <begin position="187"/>
        <end position="337"/>
    </location>
</feature>
<reference evidence="4" key="3">
    <citation type="journal article" date="2017" name="Nature">
        <title>Genome sequence of the progenitor of the wheat D genome Aegilops tauschii.</title>
        <authorList>
            <person name="Luo M.C."/>
            <person name="Gu Y.Q."/>
            <person name="Puiu D."/>
            <person name="Wang H."/>
            <person name="Twardziok S.O."/>
            <person name="Deal K.R."/>
            <person name="Huo N."/>
            <person name="Zhu T."/>
            <person name="Wang L."/>
            <person name="Wang Y."/>
            <person name="McGuire P.E."/>
            <person name="Liu S."/>
            <person name="Long H."/>
            <person name="Ramasamy R.K."/>
            <person name="Rodriguez J.C."/>
            <person name="Van S.L."/>
            <person name="Yuan L."/>
            <person name="Wang Z."/>
            <person name="Xia Z."/>
            <person name="Xiao L."/>
            <person name="Anderson O.D."/>
            <person name="Ouyang S."/>
            <person name="Liang Y."/>
            <person name="Zimin A.V."/>
            <person name="Pertea G."/>
            <person name="Qi P."/>
            <person name="Bennetzen J.L."/>
            <person name="Dai X."/>
            <person name="Dawson M.W."/>
            <person name="Muller H.G."/>
            <person name="Kugler K."/>
            <person name="Rivarola-Duarte L."/>
            <person name="Spannagl M."/>
            <person name="Mayer K.F.X."/>
            <person name="Lu F.H."/>
            <person name="Bevan M.W."/>
            <person name="Leroy P."/>
            <person name="Li P."/>
            <person name="You F.M."/>
            <person name="Sun Q."/>
            <person name="Liu Z."/>
            <person name="Lyons E."/>
            <person name="Wicker T."/>
            <person name="Salzberg S.L."/>
            <person name="Devos K.M."/>
            <person name="Dvorak J."/>
        </authorList>
    </citation>
    <scope>NUCLEOTIDE SEQUENCE [LARGE SCALE GENOMIC DNA]</scope>
    <source>
        <strain evidence="4">cv. AL8/78</strain>
    </source>
</reference>
<organism evidence="4 5">
    <name type="scientific">Aegilops tauschii subsp. strangulata</name>
    <name type="common">Goatgrass</name>
    <dbReference type="NCBI Taxonomy" id="200361"/>
    <lineage>
        <taxon>Eukaryota</taxon>
        <taxon>Viridiplantae</taxon>
        <taxon>Streptophyta</taxon>
        <taxon>Embryophyta</taxon>
        <taxon>Tracheophyta</taxon>
        <taxon>Spermatophyta</taxon>
        <taxon>Magnoliopsida</taxon>
        <taxon>Liliopsida</taxon>
        <taxon>Poales</taxon>
        <taxon>Poaceae</taxon>
        <taxon>BOP clade</taxon>
        <taxon>Pooideae</taxon>
        <taxon>Triticodae</taxon>
        <taxon>Triticeae</taxon>
        <taxon>Triticinae</taxon>
        <taxon>Aegilops</taxon>
    </lineage>
</organism>
<feature type="region of interest" description="Disordered" evidence="2">
    <location>
        <begin position="94"/>
        <end position="160"/>
    </location>
</feature>
<dbReference type="Gramene" id="AET6Gv20628800.9">
    <property type="protein sequence ID" value="AET6Gv20628800.9"/>
    <property type="gene ID" value="AET6Gv20628800"/>
</dbReference>
<dbReference type="Proteomes" id="UP000015105">
    <property type="component" value="Chromosome 6D"/>
</dbReference>
<dbReference type="InterPro" id="IPR000719">
    <property type="entry name" value="Prot_kinase_dom"/>
</dbReference>
<dbReference type="Gene3D" id="1.10.510.10">
    <property type="entry name" value="Transferase(Phosphotransferase) domain 1"/>
    <property type="match status" value="1"/>
</dbReference>
<dbReference type="PROSITE" id="PS50011">
    <property type="entry name" value="PROTEIN_KINASE_DOM"/>
    <property type="match status" value="1"/>
</dbReference>
<dbReference type="SMART" id="SM00219">
    <property type="entry name" value="TyrKc"/>
    <property type="match status" value="1"/>
</dbReference>
<dbReference type="PANTHER" id="PTHR45621">
    <property type="entry name" value="OS01G0588500 PROTEIN-RELATED"/>
    <property type="match status" value="1"/>
</dbReference>
<dbReference type="Gramene" id="AET6Gv20628800.8">
    <property type="protein sequence ID" value="AET6Gv20628800.8"/>
    <property type="gene ID" value="AET6Gv20628800"/>
</dbReference>
<dbReference type="AlphaFoldDB" id="A0A453P6U1"/>
<accession>A0A453P6U1</accession>
<dbReference type="EnsemblPlants" id="AET6Gv20628800.9">
    <property type="protein sequence ID" value="AET6Gv20628800.9"/>
    <property type="gene ID" value="AET6Gv20628800"/>
</dbReference>
<evidence type="ECO:0000313" key="5">
    <source>
        <dbReference type="Proteomes" id="UP000015105"/>
    </source>
</evidence>
<evidence type="ECO:0000259" key="3">
    <source>
        <dbReference type="PROSITE" id="PS50011"/>
    </source>
</evidence>
<dbReference type="InterPro" id="IPR017441">
    <property type="entry name" value="Protein_kinase_ATP_BS"/>
</dbReference>
<dbReference type="InterPro" id="IPR011009">
    <property type="entry name" value="Kinase-like_dom_sf"/>
</dbReference>
<dbReference type="Pfam" id="PF07714">
    <property type="entry name" value="PK_Tyr_Ser-Thr"/>
    <property type="match status" value="1"/>
</dbReference>
<evidence type="ECO:0000256" key="1">
    <source>
        <dbReference type="PROSITE-ProRule" id="PRU10141"/>
    </source>
</evidence>
<dbReference type="GO" id="GO:0004713">
    <property type="term" value="F:protein tyrosine kinase activity"/>
    <property type="evidence" value="ECO:0007669"/>
    <property type="project" value="InterPro"/>
</dbReference>
<evidence type="ECO:0000313" key="4">
    <source>
        <dbReference type="EnsemblPlants" id="AET6Gv20628800.9"/>
    </source>
</evidence>